<feature type="region of interest" description="Disordered" evidence="2">
    <location>
        <begin position="63"/>
        <end position="93"/>
    </location>
</feature>
<dbReference type="Proteomes" id="UP000494165">
    <property type="component" value="Unassembled WGS sequence"/>
</dbReference>
<protein>
    <recommendedName>
        <fullName evidence="3">EF-hand domain-containing protein</fullName>
    </recommendedName>
</protein>
<proteinExistence type="predicted"/>
<evidence type="ECO:0000259" key="3">
    <source>
        <dbReference type="PROSITE" id="PS50222"/>
    </source>
</evidence>
<dbReference type="PROSITE" id="PS00018">
    <property type="entry name" value="EF_HAND_1"/>
    <property type="match status" value="3"/>
</dbReference>
<accession>A0A8S1CY09</accession>
<evidence type="ECO:0000256" key="2">
    <source>
        <dbReference type="SAM" id="MobiDB-lite"/>
    </source>
</evidence>
<dbReference type="InterPro" id="IPR018247">
    <property type="entry name" value="EF_Hand_1_Ca_BS"/>
</dbReference>
<dbReference type="SMART" id="SM00054">
    <property type="entry name" value="EFh"/>
    <property type="match status" value="2"/>
</dbReference>
<dbReference type="AlphaFoldDB" id="A0A8S1CY09"/>
<dbReference type="InterPro" id="IPR011992">
    <property type="entry name" value="EF-hand-dom_pair"/>
</dbReference>
<evidence type="ECO:0000313" key="5">
    <source>
        <dbReference type="Proteomes" id="UP000494165"/>
    </source>
</evidence>
<feature type="domain" description="EF-hand" evidence="3">
    <location>
        <begin position="183"/>
        <end position="218"/>
    </location>
</feature>
<keyword evidence="5" id="KW-1185">Reference proteome</keyword>
<evidence type="ECO:0000313" key="4">
    <source>
        <dbReference type="EMBL" id="CAB3375662.1"/>
    </source>
</evidence>
<organism evidence="4 5">
    <name type="scientific">Cloeon dipterum</name>
    <dbReference type="NCBI Taxonomy" id="197152"/>
    <lineage>
        <taxon>Eukaryota</taxon>
        <taxon>Metazoa</taxon>
        <taxon>Ecdysozoa</taxon>
        <taxon>Arthropoda</taxon>
        <taxon>Hexapoda</taxon>
        <taxon>Insecta</taxon>
        <taxon>Pterygota</taxon>
        <taxon>Palaeoptera</taxon>
        <taxon>Ephemeroptera</taxon>
        <taxon>Pisciforma</taxon>
        <taxon>Baetidae</taxon>
        <taxon>Cloeon</taxon>
    </lineage>
</organism>
<dbReference type="SUPFAM" id="SSF47473">
    <property type="entry name" value="EF-hand"/>
    <property type="match status" value="1"/>
</dbReference>
<sequence length="270" mass="31069">MSKTVENKRERDLVPMAGNAFLLLRQLGPRALGSQWASKTPSLLAKPTVASLVAARTFKDDAGTGRASAARNVETDSASSSDSDSDRKERGTTDFWRQKMRTVHSIFDLNKDGVISWDDFNMLGDRFIELGHLTQEQENEFRKTLKSIWEEQWGPADPYNLINAYQYLDNMHHVVNDKSLKKKAHRFLPFLFKAVDKDKSGEISVEEYKLFFRCLGLRDEEAVVAFRAIDYNNDDRLSIKEFIKVGREFFSSEDERKPSKHFWGPLVQDH</sequence>
<dbReference type="InterPro" id="IPR002048">
    <property type="entry name" value="EF_hand_dom"/>
</dbReference>
<dbReference type="CDD" id="cd00051">
    <property type="entry name" value="EFh"/>
    <property type="match status" value="1"/>
</dbReference>
<dbReference type="OrthoDB" id="427950at2759"/>
<dbReference type="PROSITE" id="PS50222">
    <property type="entry name" value="EF_HAND_2"/>
    <property type="match status" value="1"/>
</dbReference>
<dbReference type="Pfam" id="PF13499">
    <property type="entry name" value="EF-hand_7"/>
    <property type="match status" value="1"/>
</dbReference>
<dbReference type="GO" id="GO:0005509">
    <property type="term" value="F:calcium ion binding"/>
    <property type="evidence" value="ECO:0007669"/>
    <property type="project" value="InterPro"/>
</dbReference>
<gene>
    <name evidence="4" type="ORF">CLODIP_2_CD13085</name>
</gene>
<dbReference type="Gene3D" id="1.10.238.10">
    <property type="entry name" value="EF-hand"/>
    <property type="match status" value="1"/>
</dbReference>
<name>A0A8S1CY09_9INSE</name>
<reference evidence="4 5" key="1">
    <citation type="submission" date="2020-04" db="EMBL/GenBank/DDBJ databases">
        <authorList>
            <person name="Alioto T."/>
            <person name="Alioto T."/>
            <person name="Gomez Garrido J."/>
        </authorList>
    </citation>
    <scope>NUCLEOTIDE SEQUENCE [LARGE SCALE GENOMIC DNA]</scope>
</reference>
<keyword evidence="1" id="KW-0106">Calcium</keyword>
<comment type="caution">
    <text evidence="4">The sequence shown here is derived from an EMBL/GenBank/DDBJ whole genome shotgun (WGS) entry which is preliminary data.</text>
</comment>
<dbReference type="Pfam" id="PF13202">
    <property type="entry name" value="EF-hand_5"/>
    <property type="match status" value="1"/>
</dbReference>
<evidence type="ECO:0000256" key="1">
    <source>
        <dbReference type="ARBA" id="ARBA00022837"/>
    </source>
</evidence>
<dbReference type="EMBL" id="CADEPI010000116">
    <property type="protein sequence ID" value="CAB3375662.1"/>
    <property type="molecule type" value="Genomic_DNA"/>
</dbReference>